<reference evidence="1 2" key="1">
    <citation type="submission" date="2014-03" db="EMBL/GenBank/DDBJ databases">
        <title>Genome sequence of Bordetella holmseii.</title>
        <authorList>
            <person name="Harvill E."/>
            <person name="Goodfield L.L."/>
            <person name="Ivanov Y."/>
            <person name="Meyer J.A."/>
            <person name="Newth C."/>
            <person name="Cassiday P."/>
            <person name="Tondella M.L."/>
            <person name="Liao P."/>
            <person name="Zimmerman J."/>
            <person name="Meert K."/>
            <person name="Wessel D."/>
            <person name="Berger J."/>
            <person name="Dean J.M."/>
            <person name="Holubkov R."/>
            <person name="Burr J."/>
            <person name="Liu T."/>
            <person name="Brinkac L.M."/>
            <person name="Sanka R."/>
            <person name="Kim M."/>
            <person name="Losada L."/>
        </authorList>
    </citation>
    <scope>NUCLEOTIDE SEQUENCE [LARGE SCALE GENOMIC DNA]</scope>
    <source>
        <strain evidence="1 2">CDC-H585-BH</strain>
    </source>
</reference>
<dbReference type="Proteomes" id="UP000026682">
    <property type="component" value="Unassembled WGS sequence"/>
</dbReference>
<dbReference type="EMBL" id="JFZZ01000019">
    <property type="protein sequence ID" value="KAK98087.1"/>
    <property type="molecule type" value="Genomic_DNA"/>
</dbReference>
<organism evidence="1 2">
    <name type="scientific">Bordetella holmesii CDC-H585-BH</name>
    <dbReference type="NCBI Taxonomy" id="1331206"/>
    <lineage>
        <taxon>Bacteria</taxon>
        <taxon>Pseudomonadati</taxon>
        <taxon>Pseudomonadota</taxon>
        <taxon>Betaproteobacteria</taxon>
        <taxon>Burkholderiales</taxon>
        <taxon>Alcaligenaceae</taxon>
        <taxon>Bordetella</taxon>
    </lineage>
</organism>
<evidence type="ECO:0000313" key="2">
    <source>
        <dbReference type="Proteomes" id="UP000026682"/>
    </source>
</evidence>
<evidence type="ECO:0000313" key="1">
    <source>
        <dbReference type="EMBL" id="KAK98087.1"/>
    </source>
</evidence>
<dbReference type="AlphaFoldDB" id="A0A158M870"/>
<proteinExistence type="predicted"/>
<sequence length="38" mass="4111">MRGIFITEAVPLDLLSRPASEFAGAQRVSPSCGDFEEI</sequence>
<gene>
    <name evidence="1" type="ORF">L497_0002</name>
</gene>
<protein>
    <submittedName>
        <fullName evidence="1">Uncharacterized protein</fullName>
    </submittedName>
</protein>
<accession>A0A158M870</accession>
<comment type="caution">
    <text evidence="1">The sequence shown here is derived from an EMBL/GenBank/DDBJ whole genome shotgun (WGS) entry which is preliminary data.</text>
</comment>
<dbReference type="PATRIC" id="fig|1331206.3.peg.536"/>
<name>A0A158M870_9BORD</name>